<evidence type="ECO:0000313" key="3">
    <source>
        <dbReference type="Proteomes" id="UP001500074"/>
    </source>
</evidence>
<dbReference type="EMBL" id="BAABKI010000010">
    <property type="protein sequence ID" value="GAA5172038.1"/>
    <property type="molecule type" value="Genomic_DNA"/>
</dbReference>
<evidence type="ECO:0000259" key="1">
    <source>
        <dbReference type="SMART" id="SM00829"/>
    </source>
</evidence>
<organism evidence="2 3">
    <name type="scientific">Modicisalibacter zincidurans</name>
    <dbReference type="NCBI Taxonomy" id="1178777"/>
    <lineage>
        <taxon>Bacteria</taxon>
        <taxon>Pseudomonadati</taxon>
        <taxon>Pseudomonadota</taxon>
        <taxon>Gammaproteobacteria</taxon>
        <taxon>Oceanospirillales</taxon>
        <taxon>Halomonadaceae</taxon>
        <taxon>Modicisalibacter</taxon>
    </lineage>
</organism>
<dbReference type="Gene3D" id="3.90.180.10">
    <property type="entry name" value="Medium-chain alcohol dehydrogenases, catalytic domain"/>
    <property type="match status" value="1"/>
</dbReference>
<dbReference type="NCBIfam" id="TIGR02823">
    <property type="entry name" value="oxido_YhdH"/>
    <property type="match status" value="1"/>
</dbReference>
<dbReference type="Proteomes" id="UP001500074">
    <property type="component" value="Unassembled WGS sequence"/>
</dbReference>
<proteinExistence type="predicted"/>
<feature type="domain" description="Enoyl reductase (ER)" evidence="1">
    <location>
        <begin position="8"/>
        <end position="320"/>
    </location>
</feature>
<comment type="caution">
    <text evidence="2">The sequence shown here is derived from an EMBL/GenBank/DDBJ whole genome shotgun (WGS) entry which is preliminary data.</text>
</comment>
<sequence>MPRVLMLKDEDPRARVETIDEERLPERAVTVDIDFSDLNYKDALAVTGKGKIVRDYPFVPGIDFAGTVRSCEGGRFARGDKVILTGWGVGERYWGGFAETMRVDEEWLVACPEALSTREAMLFGTAGLSAMLSVMRLQEAGLARGARVVVTGATGGVGSWAVKMLAHYGYEVHAVTGKPNQEAWLKELGASEVLGRHEFEGEPRPLEKSRWAGAIDTVGDNVLANVLAQMEYHGLVAAVGLAGGSELPTTVMPFILRGVSLLGIDSAMQPLARRREAWQHIAELPEAVRHAMHYEELGMEMIAERAEAMINGDIHGRLLLDPHID</sequence>
<dbReference type="InterPro" id="IPR013154">
    <property type="entry name" value="ADH-like_N"/>
</dbReference>
<dbReference type="Pfam" id="PF00107">
    <property type="entry name" value="ADH_zinc_N"/>
    <property type="match status" value="1"/>
</dbReference>
<dbReference type="InterPro" id="IPR036291">
    <property type="entry name" value="NAD(P)-bd_dom_sf"/>
</dbReference>
<dbReference type="InterPro" id="IPR051397">
    <property type="entry name" value="Zn-ADH-like_protein"/>
</dbReference>
<dbReference type="PANTHER" id="PTHR43677">
    <property type="entry name" value="SHORT-CHAIN DEHYDROGENASE/REDUCTASE"/>
    <property type="match status" value="1"/>
</dbReference>
<dbReference type="Pfam" id="PF08240">
    <property type="entry name" value="ADH_N"/>
    <property type="match status" value="1"/>
</dbReference>
<dbReference type="CDD" id="cd08288">
    <property type="entry name" value="MDR_yhdh"/>
    <property type="match status" value="1"/>
</dbReference>
<dbReference type="SUPFAM" id="SSF51735">
    <property type="entry name" value="NAD(P)-binding Rossmann-fold domains"/>
    <property type="match status" value="1"/>
</dbReference>
<reference evidence="3" key="1">
    <citation type="journal article" date="2019" name="Int. J. Syst. Evol. Microbiol.">
        <title>The Global Catalogue of Microorganisms (GCM) 10K type strain sequencing project: providing services to taxonomists for standard genome sequencing and annotation.</title>
        <authorList>
            <consortium name="The Broad Institute Genomics Platform"/>
            <consortium name="The Broad Institute Genome Sequencing Center for Infectious Disease"/>
            <person name="Wu L."/>
            <person name="Ma J."/>
        </authorList>
    </citation>
    <scope>NUCLEOTIDE SEQUENCE [LARGE SCALE GENOMIC DNA]</scope>
    <source>
        <strain evidence="3">JCM 18472</strain>
    </source>
</reference>
<gene>
    <name evidence="2" type="ORF">GCM10023342_07820</name>
</gene>
<dbReference type="InterPro" id="IPR011032">
    <property type="entry name" value="GroES-like_sf"/>
</dbReference>
<dbReference type="Gene3D" id="3.40.50.720">
    <property type="entry name" value="NAD(P)-binding Rossmann-like Domain"/>
    <property type="match status" value="1"/>
</dbReference>
<dbReference type="InterPro" id="IPR013149">
    <property type="entry name" value="ADH-like_C"/>
</dbReference>
<keyword evidence="3" id="KW-1185">Reference proteome</keyword>
<dbReference type="SUPFAM" id="SSF50129">
    <property type="entry name" value="GroES-like"/>
    <property type="match status" value="1"/>
</dbReference>
<dbReference type="PANTHER" id="PTHR43677:SF1">
    <property type="entry name" value="ACRYLYL-COA REDUCTASE ACUI-RELATED"/>
    <property type="match status" value="1"/>
</dbReference>
<name>A0ABP9R7A4_9GAMM</name>
<accession>A0ABP9R7A4</accession>
<dbReference type="SMART" id="SM00829">
    <property type="entry name" value="PKS_ER"/>
    <property type="match status" value="1"/>
</dbReference>
<evidence type="ECO:0000313" key="2">
    <source>
        <dbReference type="EMBL" id="GAA5172038.1"/>
    </source>
</evidence>
<dbReference type="InterPro" id="IPR020843">
    <property type="entry name" value="ER"/>
</dbReference>
<dbReference type="RefSeq" id="WP_031382326.1">
    <property type="nucleotide sequence ID" value="NZ_BAABKI010000010.1"/>
</dbReference>
<dbReference type="InterPro" id="IPR014188">
    <property type="entry name" value="Acrylyl-CoA_reductase_AcuI"/>
</dbReference>
<protein>
    <submittedName>
        <fullName evidence="2">MDR family oxidoreductase</fullName>
    </submittedName>
</protein>